<accession>A0A8D8TCR7</accession>
<dbReference type="EMBL" id="HBUF01261458">
    <property type="protein sequence ID" value="CAG6683008.1"/>
    <property type="molecule type" value="Transcribed_RNA"/>
</dbReference>
<evidence type="ECO:0000313" key="2">
    <source>
        <dbReference type="EMBL" id="CAG6683006.1"/>
    </source>
</evidence>
<proteinExistence type="predicted"/>
<keyword evidence="1" id="KW-0472">Membrane</keyword>
<dbReference type="EMBL" id="HBUF01261457">
    <property type="protein sequence ID" value="CAG6683007.1"/>
    <property type="molecule type" value="Transcribed_RNA"/>
</dbReference>
<keyword evidence="1" id="KW-1133">Transmembrane helix</keyword>
<dbReference type="AlphaFoldDB" id="A0A8D8TCR7"/>
<feature type="transmembrane region" description="Helical" evidence="1">
    <location>
        <begin position="59"/>
        <end position="79"/>
    </location>
</feature>
<name>A0A8D8TCR7_9HEMI</name>
<reference evidence="2" key="1">
    <citation type="submission" date="2021-05" db="EMBL/GenBank/DDBJ databases">
        <authorList>
            <person name="Alioto T."/>
            <person name="Alioto T."/>
            <person name="Gomez Garrido J."/>
        </authorList>
    </citation>
    <scope>NUCLEOTIDE SEQUENCE</scope>
</reference>
<evidence type="ECO:0000256" key="1">
    <source>
        <dbReference type="SAM" id="Phobius"/>
    </source>
</evidence>
<dbReference type="EMBL" id="HBUF01261456">
    <property type="protein sequence ID" value="CAG6683006.1"/>
    <property type="molecule type" value="Transcribed_RNA"/>
</dbReference>
<organism evidence="2">
    <name type="scientific">Cacopsylla melanoneura</name>
    <dbReference type="NCBI Taxonomy" id="428564"/>
    <lineage>
        <taxon>Eukaryota</taxon>
        <taxon>Metazoa</taxon>
        <taxon>Ecdysozoa</taxon>
        <taxon>Arthropoda</taxon>
        <taxon>Hexapoda</taxon>
        <taxon>Insecta</taxon>
        <taxon>Pterygota</taxon>
        <taxon>Neoptera</taxon>
        <taxon>Paraneoptera</taxon>
        <taxon>Hemiptera</taxon>
        <taxon>Sternorrhyncha</taxon>
        <taxon>Psylloidea</taxon>
        <taxon>Psyllidae</taxon>
        <taxon>Psyllinae</taxon>
        <taxon>Cacopsylla</taxon>
    </lineage>
</organism>
<sequence length="112" mass="13285">MAKSVTNFFLHVNFHKQTETKGRFWYYHNESRRSYGHTDKRCQIIFTRTSNTIGLAPQVATLIFLITRLWLGFLGKIIWSRLVAQFFFLGYEQCVGSKLFLLLAEVSRYTFY</sequence>
<keyword evidence="1" id="KW-0812">Transmembrane</keyword>
<protein>
    <submittedName>
        <fullName evidence="2">Uncharacterized protein</fullName>
    </submittedName>
</protein>